<organism evidence="8">
    <name type="scientific">Phlebotomus kandelakii</name>
    <dbReference type="NCBI Taxonomy" id="1109342"/>
    <lineage>
        <taxon>Eukaryota</taxon>
        <taxon>Metazoa</taxon>
        <taxon>Ecdysozoa</taxon>
        <taxon>Arthropoda</taxon>
        <taxon>Hexapoda</taxon>
        <taxon>Insecta</taxon>
        <taxon>Pterygota</taxon>
        <taxon>Neoptera</taxon>
        <taxon>Endopterygota</taxon>
        <taxon>Diptera</taxon>
        <taxon>Nematocera</taxon>
        <taxon>Psychodoidea</taxon>
        <taxon>Psychodidae</taxon>
        <taxon>Phlebotomus</taxon>
        <taxon>Larroussius</taxon>
    </lineage>
</organism>
<keyword evidence="6" id="KW-0539">Nucleus</keyword>
<dbReference type="SUPFAM" id="SSF48371">
    <property type="entry name" value="ARM repeat"/>
    <property type="match status" value="2"/>
</dbReference>
<dbReference type="InterPro" id="IPR024613">
    <property type="entry name" value="Huntingtin_N_HEAT_rpt-2"/>
</dbReference>
<dbReference type="Gene3D" id="1.25.10.10">
    <property type="entry name" value="Leucine-rich Repeat Variant"/>
    <property type="match status" value="1"/>
</dbReference>
<feature type="coiled-coil region" evidence="7">
    <location>
        <begin position="577"/>
        <end position="604"/>
    </location>
</feature>
<comment type="function">
    <text evidence="1">May play a role in microtubule-mediated transport or vesicle function.</text>
</comment>
<protein>
    <recommendedName>
        <fullName evidence="9">Huntingtin</fullName>
    </recommendedName>
</protein>
<dbReference type="Pfam" id="PF20926">
    <property type="entry name" value="Htt_N-HEAT_1"/>
    <property type="match status" value="1"/>
</dbReference>
<comment type="subcellular location">
    <subcellularLocation>
        <location evidence="3">Cytoplasm</location>
    </subcellularLocation>
    <subcellularLocation>
        <location evidence="2">Nucleus</location>
    </subcellularLocation>
</comment>
<dbReference type="Pfam" id="PF20927">
    <property type="entry name" value="Htt_C-HEAT"/>
    <property type="match status" value="1"/>
</dbReference>
<evidence type="ECO:0008006" key="9">
    <source>
        <dbReference type="Google" id="ProtNLM"/>
    </source>
</evidence>
<dbReference type="InterPro" id="IPR011989">
    <property type="entry name" value="ARM-like"/>
</dbReference>
<dbReference type="GO" id="GO:0005737">
    <property type="term" value="C:cytoplasm"/>
    <property type="evidence" value="ECO:0007669"/>
    <property type="project" value="UniProtKB-SubCell"/>
</dbReference>
<keyword evidence="5" id="KW-0963">Cytoplasm</keyword>
<evidence type="ECO:0000256" key="7">
    <source>
        <dbReference type="SAM" id="Coils"/>
    </source>
</evidence>
<dbReference type="InterPro" id="IPR028426">
    <property type="entry name" value="Huntingtin_fam"/>
</dbReference>
<comment type="similarity">
    <text evidence="4">Belongs to the huntingtin family.</text>
</comment>
<dbReference type="Pfam" id="PF12372">
    <property type="entry name" value="Htt_N-HEAT"/>
    <property type="match status" value="3"/>
</dbReference>
<dbReference type="PRINTS" id="PR00375">
    <property type="entry name" value="HUNTINGTIN"/>
</dbReference>
<evidence type="ECO:0000256" key="1">
    <source>
        <dbReference type="ARBA" id="ARBA00002907"/>
    </source>
</evidence>
<dbReference type="EMBL" id="GIFK01000339">
    <property type="protein sequence ID" value="NBJ58042.1"/>
    <property type="molecule type" value="Transcribed_RNA"/>
</dbReference>
<evidence type="ECO:0000256" key="6">
    <source>
        <dbReference type="ARBA" id="ARBA00023242"/>
    </source>
</evidence>
<dbReference type="GO" id="GO:0005634">
    <property type="term" value="C:nucleus"/>
    <property type="evidence" value="ECO:0007669"/>
    <property type="project" value="UniProtKB-SubCell"/>
</dbReference>
<sequence length="2782" mass="316078">MEKLTIAGTFQKSVDFLKNTVGSQKDKLHHFRQLSECILSPHFHVNHLLHTSTAISVLLLFCEDSDSTIRMNAEENLCKIIRHCENGNIQRVQVDLYHEIKKNGNERSLRICLNIFSHYCPQIKQRKARSYAQNMLQCIAAIARRRETLLLESLTEFIKVFCKYLQCNVMDNELVVVLQIFLDDLSSTCAVKRRCSAQNLVTFIQHSRKTCELALLALSKAQEILVKQQSPESTVGVLGFIRLIVPVLLEEKNCDLSKLLEVYEICLGYLQDGAHSIINASLEVLNVMTLNPPTKWRKILTDIALASKEILLKKRGFINSITIESDSSVPEQLIIEQSPDEENVHLKAQLLCESIDSTSLLASMSDVESESLKSMDIKTDFTETVGGGQNSDTKSLKSQKSTDSIGSFFNSLLTNPLPSTTETVTNFFRGQKSNESSVTNTPKYIPRVVEEMGESSHEVVHGLENIHPGEEGKSDVKNSPDADKEEDELILEYDTSASYAVLSQATVEIGTIFDQSVISYTVRLIASKFILSGNRGGFVSDQQVRVSIKNLSLTVIANCVLLSPHILVQPLEMQSRNELIKIELERATEEIKEEVVEVETSQEAKEASFEKNSNSEGYLEMKDDHFGKSTTSYKDYFTPLAKSIDTTTLLGQLESWTTSKVDLAPKINRDLSAMLTKASGQLKISTTPICSTPRKLSPKASDKTQYLVDILQLCSHQDPIIRSDIIQIVGNFVKCLSCGLMKYEQVVEDVRELLKFPKLIEIVVQGLSDENHAVVRQALSATENILPHWLLCGIHNTTIPEIISVDGYLARLLDVNDIKYWTVQCKYSEVLANLDFRALHELLGRDTAIEFETMCIKHIIRMLGDEDARIRSAAAKSLSHYTVKQYDSTTSNNPMFVLRKDLCGRIFQELPPPLNAIELSGNTQIDHHLVKTLYILSNKLMESNDRETIVGVLSATKELSNHFRPTDYFAAWNEFNFLGVVIKYIQENPITVYDLTAHSDALELCTRLLAAKALRDDTEDHIEALLIHLLKVINVYHHIFTGTKVITLPKGQKSDIFLSGKDTMKLNNLGYFGNDFVYIKLYRMLKMAFDSRRITIDKEVSAKMMTLLGSCLETLTLIFEIKPMVSISQSTAIIEEILTYLMSCVNYQPNWCVLCTKHMLRHFFDRNFVSRRTEFRHLFDTCGSLSDVNEVETLLKSCWEFGSAEKKSLPYEDVGHHLKIFEPMVIHSLRLFMKANSKLQAVILELLCQLLDFKVNYYLLDANNVFIEYILRHLEIIETGSVRKCEVVIGSIYKFLFHLCKSKDKKIITIPKIINITDNLLANSGIRTCSIRALVELGHELFFNAPPTSTGGKSEWNTEKEVVFTMMLKFLDYAQVQRAVALIVLSQRNMEMSYEMDALTYLLTLLQDEKFSIDCEEKLNGMILLFRALERQLDREKLDEFLRIFLEAVTSPGIHYNKLTRVHLLLSQVILHVEEVYLINCIKLHLVKMKLDGVEDGIEKVEHENGLELNYFAKIVSRVVEDSVNFLIPWSDSTYSALLEVFLGKLCQLANFNALSTVLLDEFVNGGFIQLFHSVRTVCPKLFIAFMDVMIHLNYDQHAVVEALCRLSSNLCDRQLRGQLSGRITEKYHQPTDWQPNTIQLLLQSDLPAFLREHHKFLSRLCCSKRHANGILALVTVCHTEFHSIAIDNEILKLIDKSHHSAMVLCLQMLLGKFLAHTSKSMQQRALVITVGKVDTLRAMTTAERDHTLPLNELTAIIDDCKRENLPNRFPALFATILELLQSSDTSDRQLVNRDGGDVSRATVDEQWYCQQILYHMAAAEKRSGLVARLLIEIKSEMRLSSLITSREFSSHFLTACLGVAFDAMRRAFQTDCVQHSPHMTYLKVPPLLKFSQRRLEADLAQLTDASGGDEVTQDQKFRVCLEAATCFIENVSETERTCLVHIDGRQVEKYIGEHLLRPPLSVLLLTFATRSVLDTLRRQRETRGLLTPNGDLSWVEKCLHYMKVALHQDQIWQELDSIDKHYEELRATVELIRECLMDILSDTHFVRHHQEPDVFASVDVNEPEHGVRQMYMNAIFVARFIEEEKDIVNCCMIADQGKVVSILRVMSQIATAILRVGVLYPIAMTPFILLHDMGPLTVEYPPKRCPIPSIPIEQLNDSELLPKFISRLNLIGFSTRQQFEEIFMSLLVLLNSDANPEIIDVQEEYFVKSMCLDDISEFVVTCKMFPRIGSRQGEFHHSPRLDVVKVDGIGVKKLHKILSLIPGPNVFYQSNLERDLSCDRVIGTHSFAPNQFSMNFIWQIVEENVEEMDTTLKSVIYFVDQCGIDFRSTVQLIYDVFAQLIDQQCTHVLANIAKLSDVCENRDQCKWIRNTMQQLQERIPLENTVAHQYIIYLLCKSHAILVPSLSDLAHLCSIIPTYLKSTHVFVRNATLNGLLCLLESAINTNTSIGALSEEIILLRNIAINYINKNGVTDESAYSYSDTHTKLVWTLTFYLIEKTSKFMPDCTLLSNVIISGNNILKRTTNLLQYLCIIHGMQRLIITNSVEKVYREKMEKLSLDLVKCDNEEFYIPALKLLISCMYIGSASQLENTEHSNGIVQDEPEVIVQSTEKIDVLFLKIKSSTPEAANIIGDVLCQITRDLVPPNEILTKVIKELLSLTQPHGKVVAKIVFQVFRSAIDSAYLALLQDWLICSLPNFVVLPPAKAVSCMSVIFVSASLNLNLIKIFPEILETFGTLGRREEYIFHEATRDFHGRLSEEQKDKFSSVFLKHESSIYANMLKNL</sequence>
<dbReference type="PANTHER" id="PTHR10170:SF10">
    <property type="entry name" value="HUNTINGTIN"/>
    <property type="match status" value="1"/>
</dbReference>
<keyword evidence="7" id="KW-0175">Coiled coil</keyword>
<evidence type="ECO:0000256" key="2">
    <source>
        <dbReference type="ARBA" id="ARBA00004123"/>
    </source>
</evidence>
<accession>A0A6B2E671</accession>
<dbReference type="InterPro" id="IPR000091">
    <property type="entry name" value="Huntingtin"/>
</dbReference>
<dbReference type="InterPro" id="IPR048411">
    <property type="entry name" value="Htt_N_HEAT_rpt-1"/>
</dbReference>
<dbReference type="InterPro" id="IPR016024">
    <property type="entry name" value="ARM-type_fold"/>
</dbReference>
<evidence type="ECO:0000256" key="3">
    <source>
        <dbReference type="ARBA" id="ARBA00004496"/>
    </source>
</evidence>
<evidence type="ECO:0000313" key="8">
    <source>
        <dbReference type="EMBL" id="NBJ58042.1"/>
    </source>
</evidence>
<proteinExistence type="inferred from homology"/>
<name>A0A6B2E671_9DIPT</name>
<evidence type="ECO:0000256" key="4">
    <source>
        <dbReference type="ARBA" id="ARBA00007153"/>
    </source>
</evidence>
<dbReference type="InterPro" id="IPR048413">
    <property type="entry name" value="Htt_C-HEAT_rpt"/>
</dbReference>
<evidence type="ECO:0000256" key="5">
    <source>
        <dbReference type="ARBA" id="ARBA00022490"/>
    </source>
</evidence>
<dbReference type="PANTHER" id="PTHR10170">
    <property type="entry name" value="HUNTINGTON DISEASE PROTEIN"/>
    <property type="match status" value="1"/>
</dbReference>
<reference evidence="8" key="1">
    <citation type="submission" date="2019-10" db="EMBL/GenBank/DDBJ databases">
        <title>Short sand fly seasons in Tbilisi, Georgia, hinder development of host immunity to saliva of the visceral leishmaniasis vector Phlebotomus kandelakii.</title>
        <authorList>
            <person name="Oliveira F."/>
            <person name="Giorgobiani E."/>
            <person name="Guimaraes-Costa A.B."/>
            <person name="Abdeladhim M."/>
            <person name="Oristian J."/>
            <person name="Tskhvaradze L."/>
            <person name="Tsertsvadze N."/>
            <person name="Zakalashvili M."/>
            <person name="Valenzuela J.G."/>
            <person name="Kamhawi S."/>
        </authorList>
    </citation>
    <scope>NUCLEOTIDE SEQUENCE</scope>
    <source>
        <strain evidence="8">Wild-capture in Tbilisi</strain>
        <tissue evidence="8">Salivary glands</tissue>
    </source>
</reference>